<evidence type="ECO:0000256" key="1">
    <source>
        <dbReference type="SAM" id="MobiDB-lite"/>
    </source>
</evidence>
<organism evidence="2 3">
    <name type="scientific">Lagenidium giganteum</name>
    <dbReference type="NCBI Taxonomy" id="4803"/>
    <lineage>
        <taxon>Eukaryota</taxon>
        <taxon>Sar</taxon>
        <taxon>Stramenopiles</taxon>
        <taxon>Oomycota</taxon>
        <taxon>Peronosporomycetes</taxon>
        <taxon>Pythiales</taxon>
        <taxon>Pythiaceae</taxon>
    </lineage>
</organism>
<dbReference type="AlphaFoldDB" id="A0AAV2YSW1"/>
<evidence type="ECO:0000313" key="2">
    <source>
        <dbReference type="EMBL" id="DAZ96501.1"/>
    </source>
</evidence>
<protein>
    <submittedName>
        <fullName evidence="2">Uncharacterized protein</fullName>
    </submittedName>
</protein>
<keyword evidence="3" id="KW-1185">Reference proteome</keyword>
<evidence type="ECO:0000313" key="3">
    <source>
        <dbReference type="Proteomes" id="UP001146120"/>
    </source>
</evidence>
<feature type="region of interest" description="Disordered" evidence="1">
    <location>
        <begin position="170"/>
        <end position="258"/>
    </location>
</feature>
<dbReference type="Proteomes" id="UP001146120">
    <property type="component" value="Unassembled WGS sequence"/>
</dbReference>
<accession>A0AAV2YSW1</accession>
<feature type="non-terminal residue" evidence="2">
    <location>
        <position position="1"/>
    </location>
</feature>
<reference evidence="2" key="1">
    <citation type="submission" date="2022-11" db="EMBL/GenBank/DDBJ databases">
        <authorList>
            <person name="Morgan W.R."/>
            <person name="Tartar A."/>
        </authorList>
    </citation>
    <scope>NUCLEOTIDE SEQUENCE</scope>
    <source>
        <strain evidence="2">ARSEF 373</strain>
    </source>
</reference>
<reference evidence="2" key="2">
    <citation type="journal article" date="2023" name="Microbiol Resour">
        <title>Decontamination and Annotation of the Draft Genome Sequence of the Oomycete Lagenidium giganteum ARSEF 373.</title>
        <authorList>
            <person name="Morgan W.R."/>
            <person name="Tartar A."/>
        </authorList>
    </citation>
    <scope>NUCLEOTIDE SEQUENCE</scope>
    <source>
        <strain evidence="2">ARSEF 373</strain>
    </source>
</reference>
<proteinExistence type="predicted"/>
<gene>
    <name evidence="2" type="ORF">N0F65_008368</name>
</gene>
<feature type="compositionally biased region" description="Basic and acidic residues" evidence="1">
    <location>
        <begin position="232"/>
        <end position="247"/>
    </location>
</feature>
<feature type="compositionally biased region" description="Polar residues" evidence="1">
    <location>
        <begin position="203"/>
        <end position="218"/>
    </location>
</feature>
<feature type="compositionally biased region" description="Basic residues" evidence="1">
    <location>
        <begin position="219"/>
        <end position="231"/>
    </location>
</feature>
<comment type="caution">
    <text evidence="2">The sequence shown here is derived from an EMBL/GenBank/DDBJ whole genome shotgun (WGS) entry which is preliminary data.</text>
</comment>
<sequence>RCEEVINFIDLNCEHSSQHTKHGDTLMVQWSEMPLIRQYSNNSTIEMCLFGMHCFVEYQHQMRNEFHYTMIEYGNYVFVLKMLTNSPYEHGQSIAQWLQERRNMRQQLTNMGYPMSDDQLVDLILANVAGTHWEVVRSFSRMTLTAETAGRPTLAQVMMMNALMSETELDEALTDGQTPAVPKVMGVDGQSVNGQRRSGPGNQGSASSAGDANAQSKNSFRRIRQGKKRRFDMKFQNKPRKVEPHFDESDDNIGNMGQ</sequence>
<name>A0AAV2YSW1_9STRA</name>
<dbReference type="EMBL" id="DAKRPA010000166">
    <property type="protein sequence ID" value="DAZ96501.1"/>
    <property type="molecule type" value="Genomic_DNA"/>
</dbReference>